<keyword evidence="3" id="KW-0663">Pyridoxal phosphate</keyword>
<dbReference type="AlphaFoldDB" id="A0A9X2FC20"/>
<dbReference type="PANTHER" id="PTHR48097">
    <property type="entry name" value="L-THREONINE ALDOLASE-RELATED"/>
    <property type="match status" value="1"/>
</dbReference>
<proteinExistence type="inferred from homology"/>
<reference evidence="7" key="1">
    <citation type="submission" date="2022-06" db="EMBL/GenBank/DDBJ databases">
        <title>Aeoliella straminimaris, a novel planctomycete from sediments.</title>
        <authorList>
            <person name="Vitorino I.R."/>
            <person name="Lage O.M."/>
        </authorList>
    </citation>
    <scope>NUCLEOTIDE SEQUENCE</scope>
    <source>
        <strain evidence="7">ICT_H6.2</strain>
    </source>
</reference>
<dbReference type="FunFam" id="3.40.640.10:FF:000030">
    <property type="entry name" value="Low-specificity L-threonine aldolase"/>
    <property type="match status" value="1"/>
</dbReference>
<organism evidence="7 8">
    <name type="scientific">Aeoliella straminimaris</name>
    <dbReference type="NCBI Taxonomy" id="2954799"/>
    <lineage>
        <taxon>Bacteria</taxon>
        <taxon>Pseudomonadati</taxon>
        <taxon>Planctomycetota</taxon>
        <taxon>Planctomycetia</taxon>
        <taxon>Pirellulales</taxon>
        <taxon>Lacipirellulaceae</taxon>
        <taxon>Aeoliella</taxon>
    </lineage>
</organism>
<dbReference type="GO" id="GO:0005829">
    <property type="term" value="C:cytosol"/>
    <property type="evidence" value="ECO:0007669"/>
    <property type="project" value="TreeGrafter"/>
</dbReference>
<dbReference type="Proteomes" id="UP001155241">
    <property type="component" value="Unassembled WGS sequence"/>
</dbReference>
<comment type="cofactor">
    <cofactor evidence="1">
        <name>pyridoxal 5'-phosphate</name>
        <dbReference type="ChEBI" id="CHEBI:597326"/>
    </cofactor>
</comment>
<evidence type="ECO:0000259" key="6">
    <source>
        <dbReference type="Pfam" id="PF01212"/>
    </source>
</evidence>
<evidence type="ECO:0000313" key="7">
    <source>
        <dbReference type="EMBL" id="MCO6045468.1"/>
    </source>
</evidence>
<dbReference type="InterPro" id="IPR015424">
    <property type="entry name" value="PyrdxlP-dep_Trfase"/>
</dbReference>
<sequence length="347" mass="37916">MIDLRSDTVTQPTPEMRRAMSHAEVGDDVLGEDPTVMKLERQVAEMLGKEAALFVPSGTMGNQLGVRVHCRPGDEFLCESQCHVYHYEQAAYAQLFGIATQPVETLHGLPTIEQIAPRVRGSDFHHARTKLLCLENTHNRHGGVVLDYDRMVEVCTWAADTGLARHLDGARLWNACAASGRTPADWVQHFDTVSVCFSKGLGAPVGSALAGPQQLVDEARRVRKALGGGTRQMGILAAGALHALEHHFPKLGEDHDKAEALRAAIDKAPHLKVERPDAQLTNLVFFHVASEWGTAAEFASQAREQGVAMFALDPTRVRAVVHRDLTMDDIRQAGEILQQIAEAQPVA</sequence>
<evidence type="ECO:0000313" key="8">
    <source>
        <dbReference type="Proteomes" id="UP001155241"/>
    </source>
</evidence>
<evidence type="ECO:0000256" key="5">
    <source>
        <dbReference type="PIRSR" id="PIRSR017617-1"/>
    </source>
</evidence>
<feature type="domain" description="Aromatic amino acid beta-eliminating lyase/threonine aldolase" evidence="6">
    <location>
        <begin position="3"/>
        <end position="280"/>
    </location>
</feature>
<dbReference type="Pfam" id="PF01212">
    <property type="entry name" value="Beta_elim_lyase"/>
    <property type="match status" value="1"/>
</dbReference>
<evidence type="ECO:0000256" key="2">
    <source>
        <dbReference type="ARBA" id="ARBA00006966"/>
    </source>
</evidence>
<name>A0A9X2FC20_9BACT</name>
<accession>A0A9X2FC20</accession>
<comment type="caution">
    <text evidence="7">The sequence shown here is derived from an EMBL/GenBank/DDBJ whole genome shotgun (WGS) entry which is preliminary data.</text>
</comment>
<dbReference type="InterPro" id="IPR001597">
    <property type="entry name" value="ArAA_b-elim_lyase/Thr_aldolase"/>
</dbReference>
<dbReference type="Gene3D" id="3.40.640.10">
    <property type="entry name" value="Type I PLP-dependent aspartate aminotransferase-like (Major domain)"/>
    <property type="match status" value="1"/>
</dbReference>
<dbReference type="NCBIfam" id="NF041359">
    <property type="entry name" value="GntG_guanitoxin"/>
    <property type="match status" value="1"/>
</dbReference>
<dbReference type="GO" id="GO:0008732">
    <property type="term" value="F:L-allo-threonine aldolase activity"/>
    <property type="evidence" value="ECO:0007669"/>
    <property type="project" value="TreeGrafter"/>
</dbReference>
<evidence type="ECO:0000256" key="1">
    <source>
        <dbReference type="ARBA" id="ARBA00001933"/>
    </source>
</evidence>
<dbReference type="InterPro" id="IPR023603">
    <property type="entry name" value="Low_specificity_L-TA-like"/>
</dbReference>
<protein>
    <submittedName>
        <fullName evidence="7">Beta-eliminating lyase-related protein</fullName>
    </submittedName>
</protein>
<dbReference type="PIRSF" id="PIRSF017617">
    <property type="entry name" value="Thr_aldolase"/>
    <property type="match status" value="1"/>
</dbReference>
<evidence type="ECO:0000256" key="3">
    <source>
        <dbReference type="ARBA" id="ARBA00022898"/>
    </source>
</evidence>
<comment type="similarity">
    <text evidence="2">Belongs to the threonine aldolase family.</text>
</comment>
<keyword evidence="4 7" id="KW-0456">Lyase</keyword>
<dbReference type="GO" id="GO:0006567">
    <property type="term" value="P:L-threonine catabolic process"/>
    <property type="evidence" value="ECO:0007669"/>
    <property type="project" value="TreeGrafter"/>
</dbReference>
<dbReference type="RefSeq" id="WP_252853580.1">
    <property type="nucleotide sequence ID" value="NZ_JAMXLR010000055.1"/>
</dbReference>
<gene>
    <name evidence="7" type="ORF">NG895_16275</name>
</gene>
<dbReference type="Gene3D" id="3.90.1150.10">
    <property type="entry name" value="Aspartate Aminotransferase, domain 1"/>
    <property type="match status" value="1"/>
</dbReference>
<dbReference type="InterPro" id="IPR015422">
    <property type="entry name" value="PyrdxlP-dep_Trfase_small"/>
</dbReference>
<keyword evidence="8" id="KW-1185">Reference proteome</keyword>
<dbReference type="InterPro" id="IPR015421">
    <property type="entry name" value="PyrdxlP-dep_Trfase_major"/>
</dbReference>
<feature type="modified residue" description="N6-(pyridoxal phosphate)lysine" evidence="5">
    <location>
        <position position="199"/>
    </location>
</feature>
<evidence type="ECO:0000256" key="4">
    <source>
        <dbReference type="ARBA" id="ARBA00023239"/>
    </source>
</evidence>
<dbReference type="SUPFAM" id="SSF53383">
    <property type="entry name" value="PLP-dependent transferases"/>
    <property type="match status" value="1"/>
</dbReference>
<dbReference type="GO" id="GO:0006545">
    <property type="term" value="P:glycine biosynthetic process"/>
    <property type="evidence" value="ECO:0007669"/>
    <property type="project" value="TreeGrafter"/>
</dbReference>
<dbReference type="PANTHER" id="PTHR48097:SF9">
    <property type="entry name" value="L-THREONINE ALDOLASE"/>
    <property type="match status" value="1"/>
</dbReference>
<dbReference type="EMBL" id="JAMXLR010000055">
    <property type="protein sequence ID" value="MCO6045468.1"/>
    <property type="molecule type" value="Genomic_DNA"/>
</dbReference>